<dbReference type="PROSITE" id="PS50096">
    <property type="entry name" value="IQ"/>
    <property type="match status" value="2"/>
</dbReference>
<gene>
    <name evidence="7" type="ORF">G4B88_006541</name>
</gene>
<dbReference type="Gene3D" id="1.20.5.190">
    <property type="match status" value="1"/>
</dbReference>
<dbReference type="Gene3D" id="3.40.30.10">
    <property type="entry name" value="Glutaredoxin"/>
    <property type="match status" value="1"/>
</dbReference>
<dbReference type="Pfam" id="PF13178">
    <property type="entry name" value="DUF4005"/>
    <property type="match status" value="1"/>
</dbReference>
<feature type="region of interest" description="Disordered" evidence="4">
    <location>
        <begin position="347"/>
        <end position="384"/>
    </location>
</feature>
<feature type="domain" description="Glutaredoxin" evidence="5">
    <location>
        <begin position="164"/>
        <end position="234"/>
    </location>
</feature>
<dbReference type="CDD" id="cd03031">
    <property type="entry name" value="GRX_GRX_like"/>
    <property type="match status" value="1"/>
</dbReference>
<evidence type="ECO:0000259" key="6">
    <source>
        <dbReference type="Pfam" id="PF13178"/>
    </source>
</evidence>
<evidence type="ECO:0000256" key="2">
    <source>
        <dbReference type="ARBA" id="ARBA00024341"/>
    </source>
</evidence>
<comment type="similarity">
    <text evidence="2">Belongs to the IQD family.</text>
</comment>
<dbReference type="InterPro" id="IPR036249">
    <property type="entry name" value="Thioredoxin-like_sf"/>
</dbReference>
<dbReference type="Pfam" id="PF00612">
    <property type="entry name" value="IQ"/>
    <property type="match status" value="1"/>
</dbReference>
<evidence type="ECO:0000313" key="7">
    <source>
        <dbReference type="EMBL" id="KAF4389482.1"/>
    </source>
</evidence>
<evidence type="ECO:0000256" key="4">
    <source>
        <dbReference type="SAM" id="MobiDB-lite"/>
    </source>
</evidence>
<dbReference type="AlphaFoldDB" id="A0A7J6H2L3"/>
<dbReference type="GO" id="GO:0005516">
    <property type="term" value="F:calmodulin binding"/>
    <property type="evidence" value="ECO:0007669"/>
    <property type="project" value="UniProtKB-KW"/>
</dbReference>
<dbReference type="InterPro" id="IPR002109">
    <property type="entry name" value="Glutaredoxin"/>
</dbReference>
<dbReference type="CDD" id="cd23767">
    <property type="entry name" value="IQCD"/>
    <property type="match status" value="1"/>
</dbReference>
<evidence type="ECO:0000256" key="1">
    <source>
        <dbReference type="ARBA" id="ARBA00022860"/>
    </source>
</evidence>
<dbReference type="PROSITE" id="PS51354">
    <property type="entry name" value="GLUTAREDOXIN_2"/>
    <property type="match status" value="1"/>
</dbReference>
<dbReference type="InterPro" id="IPR025064">
    <property type="entry name" value="DUF4005"/>
</dbReference>
<evidence type="ECO:0000313" key="8">
    <source>
        <dbReference type="Proteomes" id="UP000583929"/>
    </source>
</evidence>
<feature type="compositionally biased region" description="Low complexity" evidence="4">
    <location>
        <begin position="708"/>
        <end position="724"/>
    </location>
</feature>
<dbReference type="SUPFAM" id="SSF52833">
    <property type="entry name" value="Thioredoxin-like"/>
    <property type="match status" value="1"/>
</dbReference>
<keyword evidence="8" id="KW-1185">Reference proteome</keyword>
<comment type="caution">
    <text evidence="7">The sequence shown here is derived from an EMBL/GenBank/DDBJ whole genome shotgun (WGS) entry which is preliminary data.</text>
</comment>
<dbReference type="Pfam" id="PF23733">
    <property type="entry name" value="GRXCR1-2_C"/>
    <property type="match status" value="1"/>
</dbReference>
<reference evidence="7 8" key="1">
    <citation type="journal article" date="2020" name="bioRxiv">
        <title>Sequence and annotation of 42 cannabis genomes reveals extensive copy number variation in cannabinoid synthesis and pathogen resistance genes.</title>
        <authorList>
            <person name="Mckernan K.J."/>
            <person name="Helbert Y."/>
            <person name="Kane L.T."/>
            <person name="Ebling H."/>
            <person name="Zhang L."/>
            <person name="Liu B."/>
            <person name="Eaton Z."/>
            <person name="Mclaughlin S."/>
            <person name="Kingan S."/>
            <person name="Baybayan P."/>
            <person name="Concepcion G."/>
            <person name="Jordan M."/>
            <person name="Riva A."/>
            <person name="Barbazuk W."/>
            <person name="Harkins T."/>
        </authorList>
    </citation>
    <scope>NUCLEOTIDE SEQUENCE [LARGE SCALE GENOMIC DNA]</scope>
    <source>
        <strain evidence="8">cv. Jamaican Lion 4</strain>
        <tissue evidence="7">Leaf</tissue>
    </source>
</reference>
<sequence>MGCVSSNLLNHEDEFTQLGSSALSHHIVSLTSSTYGLLTLDPPQQPPPRHHSSTPTTPPLRFKMGSTTHPSPLPPEPKSLWADPSPMRTDPEVINSWELMAGLDADSFRFSNKENSNPNPTRLNRVNGSVTLKARFEETAAAEKKRNLLDRYGKVCPPNGEGKVVIYTTTLRGVRKTFEACNAVRAAIEATGVIISERDVSMDRGFRDELRDLMKEEESRVVVLPQIFVKGRYVGGVEEILRIAEEGLLLELFEGLPKRRGGEVCEGCGNVRFLPCFHCNGSCKVVMEVKEEMGGQKQGFSSSSSSSSSSSVVVKCPDCNENGSKPEVWGPSLSAKDRGSGLGAEFRPMFQLGSRSPTKDDNGKKSCRRREENHHNEEEEKKRDKRRWLFRKPILLPQVDEVSEQSNHAVAVAAATAAEAVAATAQAAVEIVKLTTTTTTSNSRCWSSFNTSKEHYYAAIVIQTAFRGYLARRALCALKGLVKLQALIRGQNVRKQAKLTLKCMQALVRVQDQVRHQRARLSLEGLPTSTTRRKSMFDEINNNSLLWNSNYLEHIRNRVSLSRERSGGVENDDDWDDYYYYPQTQIQIQRKDDIEEANKLQNRKEASFKREKALAYAFSHQIWRNRRNPSSGNEEELEERSKWLDRWMATKQWENTTEQQQRRDTNIIRTTLELDTYGPNIRKQQQLHKAQQPGPLLSPNIPSPAVTPSPSKLKLLRPSSPRYSSSKEERCYSAAHTPNFGVVATCRYGSVPNYMASTESAIAKSRARTLSAPKQREQIRGSSGCGTNGSVRKRLYYPSVMDQQNDVVSDQLRSPSFKSLQNGFCYYNGMDQNNLNNSSSCYAESLIGRERDNVSACSTTDLRWLK</sequence>
<dbReference type="InterPro" id="IPR000048">
    <property type="entry name" value="IQ_motif_EF-hand-BS"/>
</dbReference>
<feature type="region of interest" description="Disordered" evidence="4">
    <location>
        <begin position="683"/>
        <end position="727"/>
    </location>
</feature>
<evidence type="ECO:0000259" key="5">
    <source>
        <dbReference type="Pfam" id="PF00462"/>
    </source>
</evidence>
<dbReference type="Pfam" id="PF00462">
    <property type="entry name" value="Glutaredoxin"/>
    <property type="match status" value="1"/>
</dbReference>
<comment type="subunit">
    <text evidence="3">Binds to multiple calmodulin (CaM) in the presence of Ca(2+) and CaM-like proteins.</text>
</comment>
<dbReference type="PANTHER" id="PTHR32295:SF244">
    <property type="entry name" value="PROTEIN IQ-DOMAIN 14-LIKE"/>
    <property type="match status" value="1"/>
</dbReference>
<protein>
    <submittedName>
        <fullName evidence="7">Uncharacterized protein</fullName>
    </submittedName>
</protein>
<dbReference type="PANTHER" id="PTHR32295">
    <property type="entry name" value="IQ-DOMAIN 5-RELATED"/>
    <property type="match status" value="1"/>
</dbReference>
<accession>A0A7J6H2L3</accession>
<organism evidence="7 8">
    <name type="scientific">Cannabis sativa</name>
    <name type="common">Hemp</name>
    <name type="synonym">Marijuana</name>
    <dbReference type="NCBI Taxonomy" id="3483"/>
    <lineage>
        <taxon>Eukaryota</taxon>
        <taxon>Viridiplantae</taxon>
        <taxon>Streptophyta</taxon>
        <taxon>Embryophyta</taxon>
        <taxon>Tracheophyta</taxon>
        <taxon>Spermatophyta</taxon>
        <taxon>Magnoliopsida</taxon>
        <taxon>eudicotyledons</taxon>
        <taxon>Gunneridae</taxon>
        <taxon>Pentapetalae</taxon>
        <taxon>rosids</taxon>
        <taxon>fabids</taxon>
        <taxon>Rosales</taxon>
        <taxon>Cannabaceae</taxon>
        <taxon>Cannabis</taxon>
    </lineage>
</organism>
<proteinExistence type="inferred from homology"/>
<keyword evidence="1" id="KW-0112">Calmodulin-binding</keyword>
<dbReference type="Proteomes" id="UP000583929">
    <property type="component" value="Unassembled WGS sequence"/>
</dbReference>
<feature type="domain" description="DUF4005" evidence="6">
    <location>
        <begin position="720"/>
        <end position="804"/>
    </location>
</feature>
<evidence type="ECO:0000256" key="3">
    <source>
        <dbReference type="ARBA" id="ARBA00024378"/>
    </source>
</evidence>
<dbReference type="EMBL" id="JAATIQ010000067">
    <property type="protein sequence ID" value="KAF4389482.1"/>
    <property type="molecule type" value="Genomic_DNA"/>
</dbReference>
<feature type="compositionally biased region" description="Basic and acidic residues" evidence="4">
    <location>
        <begin position="357"/>
        <end position="382"/>
    </location>
</feature>
<name>A0A7J6H2L3_CANSA</name>
<feature type="region of interest" description="Disordered" evidence="4">
    <location>
        <begin position="38"/>
        <end position="87"/>
    </location>
</feature>